<keyword evidence="3" id="KW-1185">Reference proteome</keyword>
<feature type="transmembrane region" description="Helical" evidence="1">
    <location>
        <begin position="5"/>
        <end position="23"/>
    </location>
</feature>
<proteinExistence type="predicted"/>
<keyword evidence="1" id="KW-0812">Transmembrane</keyword>
<sequence length="58" mass="6569">MKKGYYFKLSIAFVVLSVVNFLLTPKHEGIPFISIFFIIAAIIAAIVAYVIHRKQISK</sequence>
<comment type="caution">
    <text evidence="2">The sequence shown here is derived from an EMBL/GenBank/DDBJ whole genome shotgun (WGS) entry which is preliminary data.</text>
</comment>
<protein>
    <submittedName>
        <fullName evidence="2">Uncharacterized protein</fullName>
    </submittedName>
</protein>
<reference evidence="2 3" key="1">
    <citation type="submission" date="2011-06" db="EMBL/GenBank/DDBJ databases">
        <authorList>
            <person name="Muzny D."/>
            <person name="Qin X."/>
            <person name="Deng J."/>
            <person name="Jiang H."/>
            <person name="Liu Y."/>
            <person name="Qu J."/>
            <person name="Song X.-Z."/>
            <person name="Zhang L."/>
            <person name="Thornton R."/>
            <person name="Coyle M."/>
            <person name="Francisco L."/>
            <person name="Jackson L."/>
            <person name="Javaid M."/>
            <person name="Korchina V."/>
            <person name="Kovar C."/>
            <person name="Mata R."/>
            <person name="Mathew T."/>
            <person name="Ngo R."/>
            <person name="Nguyen L."/>
            <person name="Nguyen N."/>
            <person name="Okwuonu G."/>
            <person name="Ongeri F."/>
            <person name="Pham C."/>
            <person name="Simmons D."/>
            <person name="Wilczek-Boney K."/>
            <person name="Hale W."/>
            <person name="Jakkamsetti A."/>
            <person name="Pham P."/>
            <person name="Ruth R."/>
            <person name="San Lucas F."/>
            <person name="Warren J."/>
            <person name="Zhang J."/>
            <person name="Zhao Z."/>
            <person name="Zhou C."/>
            <person name="Zhu D."/>
            <person name="Lee S."/>
            <person name="Bess C."/>
            <person name="Blankenburg K."/>
            <person name="Forbes L."/>
            <person name="Fu Q."/>
            <person name="Gubbala S."/>
            <person name="Hirani K."/>
            <person name="Jayaseelan J.C."/>
            <person name="Lara F."/>
            <person name="Munidasa M."/>
            <person name="Palculict T."/>
            <person name="Patil S."/>
            <person name="Pu L.-L."/>
            <person name="Saada N."/>
            <person name="Tang L."/>
            <person name="Weissenberger G."/>
            <person name="Zhu Y."/>
            <person name="Hemphill L."/>
            <person name="Shang Y."/>
            <person name="Youmans B."/>
            <person name="Ayvaz T."/>
            <person name="Ross M."/>
            <person name="Santibanez J."/>
            <person name="Aqrawi P."/>
            <person name="Gross S."/>
            <person name="Joshi V."/>
            <person name="Fowler G."/>
            <person name="Nazareth L."/>
            <person name="Reid J."/>
            <person name="Worley K."/>
            <person name="Petrosino J."/>
            <person name="Highlander S."/>
            <person name="Gibbs R."/>
        </authorList>
    </citation>
    <scope>NUCLEOTIDE SEQUENCE [LARGE SCALE GENOMIC DNA]</scope>
    <source>
        <strain evidence="2 3">9715</strain>
    </source>
</reference>
<organism evidence="2 3">
    <name type="scientific">Neisseria wadsworthii 9715</name>
    <dbReference type="NCBI Taxonomy" id="1030841"/>
    <lineage>
        <taxon>Bacteria</taxon>
        <taxon>Pseudomonadati</taxon>
        <taxon>Pseudomonadota</taxon>
        <taxon>Betaproteobacteria</taxon>
        <taxon>Neisseriales</taxon>
        <taxon>Neisseriaceae</taxon>
        <taxon>Neisseria</taxon>
    </lineage>
</organism>
<dbReference type="AlphaFoldDB" id="G4CR54"/>
<keyword evidence="1" id="KW-1133">Transmembrane helix</keyword>
<evidence type="ECO:0000256" key="1">
    <source>
        <dbReference type="SAM" id="Phobius"/>
    </source>
</evidence>
<accession>G4CR54</accession>
<dbReference type="EMBL" id="AGAZ01000058">
    <property type="protein sequence ID" value="EGZ45467.1"/>
    <property type="molecule type" value="Genomic_DNA"/>
</dbReference>
<keyword evidence="1" id="KW-0472">Membrane</keyword>
<dbReference type="RefSeq" id="WP_009116705.1">
    <property type="nucleotide sequence ID" value="NZ_JH165159.1"/>
</dbReference>
<feature type="transmembrane region" description="Helical" evidence="1">
    <location>
        <begin position="29"/>
        <end position="51"/>
    </location>
</feature>
<name>G4CR54_9NEIS</name>
<dbReference type="Proteomes" id="UP000005336">
    <property type="component" value="Unassembled WGS sequence"/>
</dbReference>
<evidence type="ECO:0000313" key="2">
    <source>
        <dbReference type="EMBL" id="EGZ45467.1"/>
    </source>
</evidence>
<gene>
    <name evidence="2" type="ORF">HMPREF9370_1564</name>
</gene>
<evidence type="ECO:0000313" key="3">
    <source>
        <dbReference type="Proteomes" id="UP000005336"/>
    </source>
</evidence>
<dbReference type="PATRIC" id="fig|1030841.3.peg.1546"/>
<dbReference type="HOGENOM" id="CLU_2974756_0_0_4"/>